<organism evidence="6 7">
    <name type="scientific">Agrococcus sediminis</name>
    <dbReference type="NCBI Taxonomy" id="2599924"/>
    <lineage>
        <taxon>Bacteria</taxon>
        <taxon>Bacillati</taxon>
        <taxon>Actinomycetota</taxon>
        <taxon>Actinomycetes</taxon>
        <taxon>Micrococcales</taxon>
        <taxon>Microbacteriaceae</taxon>
        <taxon>Agrococcus</taxon>
    </lineage>
</organism>
<gene>
    <name evidence="6" type="ORF">FQ330_09230</name>
</gene>
<dbReference type="GO" id="GO:0042626">
    <property type="term" value="F:ATPase-coupled transmembrane transporter activity"/>
    <property type="evidence" value="ECO:0007669"/>
    <property type="project" value="TreeGrafter"/>
</dbReference>
<evidence type="ECO:0000256" key="1">
    <source>
        <dbReference type="ARBA" id="ARBA00005417"/>
    </source>
</evidence>
<reference evidence="6 7" key="1">
    <citation type="submission" date="2019-08" db="EMBL/GenBank/DDBJ databases">
        <title>Agrococcus lahaulensis sp. nov., isolated from a cold desert of the Indian Himalayas.</title>
        <authorList>
            <person name="Qu J.H."/>
        </authorList>
    </citation>
    <scope>NUCLEOTIDE SEQUENCE [LARGE SCALE GENOMIC DNA]</scope>
    <source>
        <strain evidence="6 7">NS18</strain>
    </source>
</reference>
<dbReference type="PANTHER" id="PTHR43553:SF24">
    <property type="entry name" value="ENERGY-COUPLING FACTOR TRANSPORTER ATP-BINDING PROTEIN ECFA1"/>
    <property type="match status" value="1"/>
</dbReference>
<evidence type="ECO:0000256" key="3">
    <source>
        <dbReference type="ARBA" id="ARBA00022741"/>
    </source>
</evidence>
<proteinExistence type="inferred from homology"/>
<sequence length="505" mass="52565">MAADAGARRDRRARPLRVGAVARPVTGSRIRARGWGWRHAGRAVPAVAGLDLDVEPGERVLLLGPSGAGKSTLLAALAGVLGGEDEGDETGELAVDGAHPAGLRGTAGLVLQDPQANTIMSRVGDDVAFGCENLAVPRDEIWRRVREALAAVGLDVALDRSTAALSGGQRQRLALAGVLAMRPGLILLDEPTANLDPEGVVEVRDAVARVAAETGATLVVVEHRVETWLPVVDRVVVLAAGGGAVADGSPAAVLDAHRAQLAHDGVWVPGLPVEVARGGRHPGEALLVGEALRSGRDGAAVHEPLDVQVRAGEALIVTGRNGAGKSTLALTLAGLLPPVAGAVRATAPLRGELAAEAPIRWRPKQLASRIGTVFQQPEHQFVAARVRDEVAAGLRALRLPQPEVDARVGGLLAALRLDALADANPFTLSGGEQRRLSVATVLAPAPRVMVLDEPTFGQDRRTWSELVRLIASLVDDRGCAVVAVTHDADVERVLGDRVLRLGGER</sequence>
<feature type="domain" description="ABC transporter" evidence="5">
    <location>
        <begin position="286"/>
        <end position="505"/>
    </location>
</feature>
<dbReference type="PROSITE" id="PS50893">
    <property type="entry name" value="ABC_TRANSPORTER_2"/>
    <property type="match status" value="2"/>
</dbReference>
<dbReference type="GO" id="GO:0016887">
    <property type="term" value="F:ATP hydrolysis activity"/>
    <property type="evidence" value="ECO:0007669"/>
    <property type="project" value="InterPro"/>
</dbReference>
<dbReference type="InterPro" id="IPR017871">
    <property type="entry name" value="ABC_transporter-like_CS"/>
</dbReference>
<dbReference type="GO" id="GO:0043190">
    <property type="term" value="C:ATP-binding cassette (ABC) transporter complex"/>
    <property type="evidence" value="ECO:0007669"/>
    <property type="project" value="TreeGrafter"/>
</dbReference>
<protein>
    <submittedName>
        <fullName evidence="6">ABC transporter ATP-binding protein</fullName>
    </submittedName>
</protein>
<dbReference type="SUPFAM" id="SSF52540">
    <property type="entry name" value="P-loop containing nucleoside triphosphate hydrolases"/>
    <property type="match status" value="2"/>
</dbReference>
<dbReference type="CDD" id="cd03225">
    <property type="entry name" value="ABC_cobalt_CbiO_domain1"/>
    <property type="match status" value="2"/>
</dbReference>
<evidence type="ECO:0000259" key="5">
    <source>
        <dbReference type="PROSITE" id="PS50893"/>
    </source>
</evidence>
<feature type="domain" description="ABC transporter" evidence="5">
    <location>
        <begin position="30"/>
        <end position="266"/>
    </location>
</feature>
<dbReference type="EMBL" id="VOIR01000014">
    <property type="protein sequence ID" value="KAA6433152.1"/>
    <property type="molecule type" value="Genomic_DNA"/>
</dbReference>
<dbReference type="PANTHER" id="PTHR43553">
    <property type="entry name" value="HEAVY METAL TRANSPORTER"/>
    <property type="match status" value="1"/>
</dbReference>
<accession>A0A5M8QFF9</accession>
<name>A0A5M8QFF9_9MICO</name>
<evidence type="ECO:0000256" key="4">
    <source>
        <dbReference type="ARBA" id="ARBA00022840"/>
    </source>
</evidence>
<keyword evidence="4 6" id="KW-0067">ATP-binding</keyword>
<keyword evidence="2" id="KW-0813">Transport</keyword>
<dbReference type="Proteomes" id="UP000323221">
    <property type="component" value="Unassembled WGS sequence"/>
</dbReference>
<evidence type="ECO:0000313" key="7">
    <source>
        <dbReference type="Proteomes" id="UP000323221"/>
    </source>
</evidence>
<dbReference type="SMART" id="SM00382">
    <property type="entry name" value="AAA"/>
    <property type="match status" value="2"/>
</dbReference>
<dbReference type="AlphaFoldDB" id="A0A5M8QFF9"/>
<dbReference type="InterPro" id="IPR027417">
    <property type="entry name" value="P-loop_NTPase"/>
</dbReference>
<dbReference type="GO" id="GO:0005524">
    <property type="term" value="F:ATP binding"/>
    <property type="evidence" value="ECO:0007669"/>
    <property type="project" value="UniProtKB-KW"/>
</dbReference>
<dbReference type="InterPro" id="IPR050095">
    <property type="entry name" value="ECF_ABC_transporter_ATP-bd"/>
</dbReference>
<evidence type="ECO:0000256" key="2">
    <source>
        <dbReference type="ARBA" id="ARBA00022448"/>
    </source>
</evidence>
<keyword evidence="3" id="KW-0547">Nucleotide-binding</keyword>
<dbReference type="InterPro" id="IPR015856">
    <property type="entry name" value="ABC_transpr_CbiO/EcfA_su"/>
</dbReference>
<dbReference type="InterPro" id="IPR003593">
    <property type="entry name" value="AAA+_ATPase"/>
</dbReference>
<dbReference type="InterPro" id="IPR003439">
    <property type="entry name" value="ABC_transporter-like_ATP-bd"/>
</dbReference>
<evidence type="ECO:0000313" key="6">
    <source>
        <dbReference type="EMBL" id="KAA6433152.1"/>
    </source>
</evidence>
<dbReference type="PROSITE" id="PS00211">
    <property type="entry name" value="ABC_TRANSPORTER_1"/>
    <property type="match status" value="2"/>
</dbReference>
<comment type="similarity">
    <text evidence="1">Belongs to the ABC transporter superfamily.</text>
</comment>
<dbReference type="Pfam" id="PF00005">
    <property type="entry name" value="ABC_tran"/>
    <property type="match status" value="2"/>
</dbReference>
<dbReference type="Gene3D" id="3.40.50.300">
    <property type="entry name" value="P-loop containing nucleotide triphosphate hydrolases"/>
    <property type="match status" value="2"/>
</dbReference>
<dbReference type="OrthoDB" id="501320at2"/>
<comment type="caution">
    <text evidence="6">The sequence shown here is derived from an EMBL/GenBank/DDBJ whole genome shotgun (WGS) entry which is preliminary data.</text>
</comment>
<keyword evidence="7" id="KW-1185">Reference proteome</keyword>